<gene>
    <name evidence="3" type="ORF">M0812_12925</name>
</gene>
<feature type="region of interest" description="Disordered" evidence="1">
    <location>
        <begin position="132"/>
        <end position="191"/>
    </location>
</feature>
<feature type="compositionally biased region" description="Low complexity" evidence="1">
    <location>
        <begin position="180"/>
        <end position="191"/>
    </location>
</feature>
<feature type="domain" description="DUF4476" evidence="2">
    <location>
        <begin position="22"/>
        <end position="97"/>
    </location>
</feature>
<feature type="compositionally biased region" description="Acidic residues" evidence="1">
    <location>
        <begin position="132"/>
        <end position="142"/>
    </location>
</feature>
<dbReference type="AlphaFoldDB" id="A0AAV7ZFX0"/>
<accession>A0AAV7ZFX0</accession>
<protein>
    <recommendedName>
        <fullName evidence="2">DUF4476 domain-containing protein</fullName>
    </recommendedName>
</protein>
<comment type="caution">
    <text evidence="3">The sequence shown here is derived from an EMBL/GenBank/DDBJ whole genome shotgun (WGS) entry which is preliminary data.</text>
</comment>
<proteinExistence type="predicted"/>
<evidence type="ECO:0000256" key="1">
    <source>
        <dbReference type="SAM" id="MobiDB-lite"/>
    </source>
</evidence>
<sequence length="191" mass="21999">MISKFVGLKKGKKEKKLKIEEKLLDRYLKKLQLLTKKEQKYLLLEQIAGKYYFTMEQFIKVCRMFLFENQTIKVAEIFRNKILDKKNEKILYESFIKKQAIKIIDVLSSGLDVALFGDGFEEVEDVDEIESDYVDESDDESNETNGSGDFVNYDDSDGDDESGGEGEDQENENEVEKIYSGSSSQQDSDSD</sequence>
<dbReference type="EMBL" id="JANTQA010000029">
    <property type="protein sequence ID" value="KAJ3440926.1"/>
    <property type="molecule type" value="Genomic_DNA"/>
</dbReference>
<feature type="compositionally biased region" description="Acidic residues" evidence="1">
    <location>
        <begin position="152"/>
        <end position="173"/>
    </location>
</feature>
<name>A0AAV7ZFX0_9EUKA</name>
<organism evidence="3 4">
    <name type="scientific">Anaeramoeba flamelloides</name>
    <dbReference type="NCBI Taxonomy" id="1746091"/>
    <lineage>
        <taxon>Eukaryota</taxon>
        <taxon>Metamonada</taxon>
        <taxon>Anaeramoebidae</taxon>
        <taxon>Anaeramoeba</taxon>
    </lineage>
</organism>
<evidence type="ECO:0000313" key="4">
    <source>
        <dbReference type="Proteomes" id="UP001146793"/>
    </source>
</evidence>
<dbReference type="Proteomes" id="UP001146793">
    <property type="component" value="Unassembled WGS sequence"/>
</dbReference>
<dbReference type="Pfam" id="PF14771">
    <property type="entry name" value="DUF4476"/>
    <property type="match status" value="1"/>
</dbReference>
<evidence type="ECO:0000259" key="2">
    <source>
        <dbReference type="Pfam" id="PF14771"/>
    </source>
</evidence>
<reference evidence="3" key="1">
    <citation type="submission" date="2022-08" db="EMBL/GenBank/DDBJ databases">
        <title>Novel sulphate-reducing endosymbionts in the free-living metamonad Anaeramoeba.</title>
        <authorList>
            <person name="Jerlstrom-Hultqvist J."/>
            <person name="Cepicka I."/>
            <person name="Gallot-Lavallee L."/>
            <person name="Salas-Leiva D."/>
            <person name="Curtis B.A."/>
            <person name="Zahonova K."/>
            <person name="Pipaliya S."/>
            <person name="Dacks J."/>
            <person name="Roger A.J."/>
        </authorList>
    </citation>
    <scope>NUCLEOTIDE SEQUENCE</scope>
    <source>
        <strain evidence="3">Busselton2</strain>
    </source>
</reference>
<dbReference type="InterPro" id="IPR028011">
    <property type="entry name" value="DUF4476"/>
</dbReference>
<evidence type="ECO:0000313" key="3">
    <source>
        <dbReference type="EMBL" id="KAJ3440926.1"/>
    </source>
</evidence>